<dbReference type="Proteomes" id="UP000828941">
    <property type="component" value="Chromosome 13"/>
</dbReference>
<accession>A0ACB9KXL5</accession>
<evidence type="ECO:0000313" key="1">
    <source>
        <dbReference type="EMBL" id="KAI4301955.1"/>
    </source>
</evidence>
<keyword evidence="2" id="KW-1185">Reference proteome</keyword>
<comment type="caution">
    <text evidence="1">The sequence shown here is derived from an EMBL/GenBank/DDBJ whole genome shotgun (WGS) entry which is preliminary data.</text>
</comment>
<dbReference type="EMBL" id="CM039438">
    <property type="protein sequence ID" value="KAI4301955.1"/>
    <property type="molecule type" value="Genomic_DNA"/>
</dbReference>
<sequence>MSLLSSPNQILEISLISAQELAPVTKSIRAYAVAWLHPERRLTTRIDEDGDVDPIWNEKFVFRVDDEFLNDKNSALVVEIYASAWLKDVLIGTVGVNMSNLLPPSARSAKRKPKMHHLSLQVRRPSGRPQGILNIGVSLLDSSMRSMPLHSELSASAVGYWDLMSVNKQKNLPTQTKENESELGLETPPNNSKLTTTLQRSQSEKNDSTLDEFCPIKPCAGSMCNGSVLNGASEVRVPQKGIINANGSLCSDVGPSPSVVAAAIAKGIYPVSYPMPPPHAAGGSVIVDGWSEKNGTDGLKTKMDRWRTELPPVYDHLDYKKLKSTPRRVGQTPRRPPRSRSGLFSCFGTAYGCEFTITCGGGNRKKGHNGSGKAHLTASELTYDESSYL</sequence>
<evidence type="ECO:0000313" key="2">
    <source>
        <dbReference type="Proteomes" id="UP000828941"/>
    </source>
</evidence>
<protein>
    <submittedName>
        <fullName evidence="1">Uncharacterized protein</fullName>
    </submittedName>
</protein>
<proteinExistence type="predicted"/>
<organism evidence="1 2">
    <name type="scientific">Bauhinia variegata</name>
    <name type="common">Purple orchid tree</name>
    <name type="synonym">Phanera variegata</name>
    <dbReference type="NCBI Taxonomy" id="167791"/>
    <lineage>
        <taxon>Eukaryota</taxon>
        <taxon>Viridiplantae</taxon>
        <taxon>Streptophyta</taxon>
        <taxon>Embryophyta</taxon>
        <taxon>Tracheophyta</taxon>
        <taxon>Spermatophyta</taxon>
        <taxon>Magnoliopsida</taxon>
        <taxon>eudicotyledons</taxon>
        <taxon>Gunneridae</taxon>
        <taxon>Pentapetalae</taxon>
        <taxon>rosids</taxon>
        <taxon>fabids</taxon>
        <taxon>Fabales</taxon>
        <taxon>Fabaceae</taxon>
        <taxon>Cercidoideae</taxon>
        <taxon>Cercideae</taxon>
        <taxon>Bauhiniinae</taxon>
        <taxon>Bauhinia</taxon>
    </lineage>
</organism>
<reference evidence="1 2" key="1">
    <citation type="journal article" date="2022" name="DNA Res.">
        <title>Chromosomal-level genome assembly of the orchid tree Bauhinia variegata (Leguminosae; Cercidoideae) supports the allotetraploid origin hypothesis of Bauhinia.</title>
        <authorList>
            <person name="Zhong Y."/>
            <person name="Chen Y."/>
            <person name="Zheng D."/>
            <person name="Pang J."/>
            <person name="Liu Y."/>
            <person name="Luo S."/>
            <person name="Meng S."/>
            <person name="Qian L."/>
            <person name="Wei D."/>
            <person name="Dai S."/>
            <person name="Zhou R."/>
        </authorList>
    </citation>
    <scope>NUCLEOTIDE SEQUENCE [LARGE SCALE GENOMIC DNA]</scope>
    <source>
        <strain evidence="1">BV-YZ2020</strain>
    </source>
</reference>
<name>A0ACB9KXL5_BAUVA</name>
<gene>
    <name evidence="1" type="ORF">L6164_035185</name>
</gene>